<dbReference type="Proteomes" id="UP001519288">
    <property type="component" value="Unassembled WGS sequence"/>
</dbReference>
<evidence type="ECO:0000313" key="2">
    <source>
        <dbReference type="Proteomes" id="UP001519288"/>
    </source>
</evidence>
<dbReference type="Gene3D" id="2.30.29.30">
    <property type="entry name" value="Pleckstrin-homology domain (PH domain)/Phosphotyrosine-binding domain (PTB)"/>
    <property type="match status" value="1"/>
</dbReference>
<sequence>MTERENRIAINTAIERSDRVTILLQDGSRAHGLLKWDDKKSRLTILTNEGPAWVPFDEVVHVTRIIAFKVKSA</sequence>
<comment type="caution">
    <text evidence="1">The sequence shown here is derived from an EMBL/GenBank/DDBJ whole genome shotgun (WGS) entry which is preliminary data.</text>
</comment>
<keyword evidence="2" id="KW-1185">Reference proteome</keyword>
<organism evidence="1 2">
    <name type="scientific">Paenibacillus shirakamiensis</name>
    <dbReference type="NCBI Taxonomy" id="1265935"/>
    <lineage>
        <taxon>Bacteria</taxon>
        <taxon>Bacillati</taxon>
        <taxon>Bacillota</taxon>
        <taxon>Bacilli</taxon>
        <taxon>Bacillales</taxon>
        <taxon>Paenibacillaceae</taxon>
        <taxon>Paenibacillus</taxon>
    </lineage>
</organism>
<reference evidence="1 2" key="1">
    <citation type="submission" date="2021-03" db="EMBL/GenBank/DDBJ databases">
        <title>Genomic Encyclopedia of Type Strains, Phase IV (KMG-IV): sequencing the most valuable type-strain genomes for metagenomic binning, comparative biology and taxonomic classification.</title>
        <authorList>
            <person name="Goeker M."/>
        </authorList>
    </citation>
    <scope>NUCLEOTIDE SEQUENCE [LARGE SCALE GENOMIC DNA]</scope>
    <source>
        <strain evidence="1 2">DSM 26806</strain>
    </source>
</reference>
<name>A0ABS4JI71_9BACL</name>
<proteinExistence type="predicted"/>
<dbReference type="EMBL" id="JAGGLD010000002">
    <property type="protein sequence ID" value="MBP2000666.1"/>
    <property type="molecule type" value="Genomic_DNA"/>
</dbReference>
<accession>A0ABS4JI71</accession>
<gene>
    <name evidence="1" type="ORF">J2Z69_001697</name>
</gene>
<dbReference type="InterPro" id="IPR011993">
    <property type="entry name" value="PH-like_dom_sf"/>
</dbReference>
<protein>
    <submittedName>
        <fullName evidence="1">Uncharacterized protein</fullName>
    </submittedName>
</protein>
<evidence type="ECO:0000313" key="1">
    <source>
        <dbReference type="EMBL" id="MBP2000666.1"/>
    </source>
</evidence>
<dbReference type="RefSeq" id="WP_209861037.1">
    <property type="nucleotide sequence ID" value="NZ_JAGGLD010000002.1"/>
</dbReference>